<evidence type="ECO:0000313" key="1">
    <source>
        <dbReference type="EnsemblMetazoa" id="Aqu2.1.14224_001"/>
    </source>
</evidence>
<protein>
    <recommendedName>
        <fullName evidence="2">Death domain-containing protein</fullName>
    </recommendedName>
</protein>
<evidence type="ECO:0008006" key="2">
    <source>
        <dbReference type="Google" id="ProtNLM"/>
    </source>
</evidence>
<accession>A0A1X7TIB3</accession>
<dbReference type="InParanoid" id="A0A1X7TIB3"/>
<name>A0A1X7TIB3_AMPQE</name>
<dbReference type="EnsemblMetazoa" id="Aqu2.1.14224_001">
    <property type="protein sequence ID" value="Aqu2.1.14224_001"/>
    <property type="gene ID" value="Aqu2.1.14224"/>
</dbReference>
<dbReference type="CDD" id="cd01670">
    <property type="entry name" value="Death"/>
    <property type="match status" value="1"/>
</dbReference>
<dbReference type="Gene3D" id="1.10.533.10">
    <property type="entry name" value="Death Domain, Fas"/>
    <property type="match status" value="1"/>
</dbReference>
<reference evidence="1" key="1">
    <citation type="submission" date="2017-05" db="UniProtKB">
        <authorList>
            <consortium name="EnsemblMetazoa"/>
        </authorList>
    </citation>
    <scope>IDENTIFICATION</scope>
</reference>
<dbReference type="SUPFAM" id="SSF47986">
    <property type="entry name" value="DEATH domain"/>
    <property type="match status" value="1"/>
</dbReference>
<organism evidence="1">
    <name type="scientific">Amphimedon queenslandica</name>
    <name type="common">Sponge</name>
    <dbReference type="NCBI Taxonomy" id="400682"/>
    <lineage>
        <taxon>Eukaryota</taxon>
        <taxon>Metazoa</taxon>
        <taxon>Porifera</taxon>
        <taxon>Demospongiae</taxon>
        <taxon>Heteroscleromorpha</taxon>
        <taxon>Haplosclerida</taxon>
        <taxon>Niphatidae</taxon>
        <taxon>Amphimedon</taxon>
    </lineage>
</organism>
<dbReference type="AlphaFoldDB" id="A0A1X7TIB3"/>
<sequence>MSANPHSRYQTCIVEPHISTLVLAVELGAAMACYNYIELHPFPIRIGPDPPLCEGQAPPDYKQPSLVLSELQHFADAEWKSFGLKCGLHYNTLKAIERDAGSTKECFRECVACWLKRKDNVDTKGKPTLERLADIVEETGDNATAEEIRICNGIVKPPKLDLEFHQAVTMIYSSILYAPHSASDVMANTATTIQMPNVPVTQSHSEQKHDVASVIDDYASEIREKYNEILTKYKNPNNDKYPAAGPTAPDKAVVSFIPLNLIKVKSLQKKSRRRIFIPC</sequence>
<dbReference type="InterPro" id="IPR011029">
    <property type="entry name" value="DEATH-like_dom_sf"/>
</dbReference>
<dbReference type="OrthoDB" id="120976at2759"/>
<proteinExistence type="predicted"/>